<gene>
    <name evidence="2" type="ORF">SAMN04489720_2574</name>
</gene>
<dbReference type="InterPro" id="IPR003737">
    <property type="entry name" value="GlcNAc_PI_deacetylase-related"/>
</dbReference>
<evidence type="ECO:0000256" key="1">
    <source>
        <dbReference type="ARBA" id="ARBA00022833"/>
    </source>
</evidence>
<dbReference type="InterPro" id="IPR017811">
    <property type="entry name" value="Mca"/>
</dbReference>
<dbReference type="Pfam" id="PF02585">
    <property type="entry name" value="PIG-L"/>
    <property type="match status" value="1"/>
</dbReference>
<dbReference type="GO" id="GO:0016811">
    <property type="term" value="F:hydrolase activity, acting on carbon-nitrogen (but not peptide) bonds, in linear amides"/>
    <property type="evidence" value="ECO:0007669"/>
    <property type="project" value="TreeGrafter"/>
</dbReference>
<keyword evidence="3" id="KW-1185">Reference proteome</keyword>
<reference evidence="3" key="1">
    <citation type="submission" date="2016-10" db="EMBL/GenBank/DDBJ databases">
        <authorList>
            <person name="Varghese N."/>
            <person name="Submissions S."/>
        </authorList>
    </citation>
    <scope>NUCLEOTIDE SEQUENCE [LARGE SCALE GENOMIC DNA]</scope>
    <source>
        <strain evidence="3">DSM 22002</strain>
    </source>
</reference>
<dbReference type="PANTHER" id="PTHR12993:SF11">
    <property type="entry name" value="N-ACETYLGLUCOSAMINYL-PHOSPHATIDYLINOSITOL DE-N-ACETYLASE"/>
    <property type="match status" value="1"/>
</dbReference>
<dbReference type="InterPro" id="IPR024078">
    <property type="entry name" value="LmbE-like_dom_sf"/>
</dbReference>
<keyword evidence="1" id="KW-0862">Zinc</keyword>
<name>A0A1G8FQC7_9MICO</name>
<dbReference type="AlphaFoldDB" id="A0A1G8FQC7"/>
<dbReference type="EMBL" id="LT629695">
    <property type="protein sequence ID" value="SDH84362.1"/>
    <property type="molecule type" value="Genomic_DNA"/>
</dbReference>
<dbReference type="GO" id="GO:0010126">
    <property type="term" value="P:mycothiol metabolic process"/>
    <property type="evidence" value="ECO:0007669"/>
    <property type="project" value="InterPro"/>
</dbReference>
<dbReference type="RefSeq" id="WP_172802330.1">
    <property type="nucleotide sequence ID" value="NZ_LT629695.1"/>
</dbReference>
<dbReference type="Gene3D" id="3.40.50.10320">
    <property type="entry name" value="LmbE-like"/>
    <property type="match status" value="1"/>
</dbReference>
<sequence length="285" mass="31944">MRRLLSVHAHPDDESSKGAGTVARYVAEGAQVTVVSCTGGESGDILNEGFVDTVHAARDMAGLRRVEMRRAQEALGVDHLWLGYLDSGLPDEGEPVRPLSFATIPIEVSGRVLARIIRRLRPQVVVTYDERGGYPHPDHIRCHEITMWAVEHAARADDPELGEPWTVSKVYYDRMSSSDKVSAFLADYELHDPHSDRLEGIREMAEWMKGRTPRITTRVDVSDHLDARDAALRAHASQVAPDTPFFFWPHDVIRRAWPTEDFELVRSTVGEALPETDLFAGIDEE</sequence>
<proteinExistence type="predicted"/>
<dbReference type="PANTHER" id="PTHR12993">
    <property type="entry name" value="N-ACETYLGLUCOSAMINYL-PHOSPHATIDYLINOSITOL DE-N-ACETYLASE-RELATED"/>
    <property type="match status" value="1"/>
</dbReference>
<organism evidence="2 3">
    <name type="scientific">Agrococcus jejuensis</name>
    <dbReference type="NCBI Taxonomy" id="399736"/>
    <lineage>
        <taxon>Bacteria</taxon>
        <taxon>Bacillati</taxon>
        <taxon>Actinomycetota</taxon>
        <taxon>Actinomycetes</taxon>
        <taxon>Micrococcales</taxon>
        <taxon>Microbacteriaceae</taxon>
        <taxon>Agrococcus</taxon>
    </lineage>
</organism>
<dbReference type="SUPFAM" id="SSF102588">
    <property type="entry name" value="LmbE-like"/>
    <property type="match status" value="1"/>
</dbReference>
<evidence type="ECO:0000313" key="3">
    <source>
        <dbReference type="Proteomes" id="UP000198822"/>
    </source>
</evidence>
<dbReference type="NCBIfam" id="TIGR03446">
    <property type="entry name" value="mycothiol_Mca"/>
    <property type="match status" value="1"/>
</dbReference>
<dbReference type="Proteomes" id="UP000198822">
    <property type="component" value="Chromosome I"/>
</dbReference>
<accession>A0A1G8FQC7</accession>
<dbReference type="STRING" id="399736.SAMN04489720_2574"/>
<protein>
    <submittedName>
        <fullName evidence="2">Mycothiol S-conjugate amidase</fullName>
    </submittedName>
</protein>
<evidence type="ECO:0000313" key="2">
    <source>
        <dbReference type="EMBL" id="SDH84362.1"/>
    </source>
</evidence>